<protein>
    <submittedName>
        <fullName evidence="13">Protease</fullName>
    </submittedName>
</protein>
<evidence type="ECO:0000256" key="5">
    <source>
        <dbReference type="ARBA" id="ARBA00022729"/>
    </source>
</evidence>
<evidence type="ECO:0000256" key="10">
    <source>
        <dbReference type="RuleBase" id="RU003355"/>
    </source>
</evidence>
<dbReference type="PROSITE" id="PS00136">
    <property type="entry name" value="SUBTILASE_ASP"/>
    <property type="match status" value="1"/>
</dbReference>
<evidence type="ECO:0000256" key="8">
    <source>
        <dbReference type="ARBA" id="ARBA00023145"/>
    </source>
</evidence>
<evidence type="ECO:0000259" key="12">
    <source>
        <dbReference type="Pfam" id="PF04151"/>
    </source>
</evidence>
<evidence type="ECO:0000313" key="13">
    <source>
        <dbReference type="EMBL" id="RDS85350.1"/>
    </source>
</evidence>
<keyword evidence="5" id="KW-0732">Signal</keyword>
<name>A0A370XAQ0_9GAMM</name>
<dbReference type="InterPro" id="IPR007280">
    <property type="entry name" value="Peptidase_C_arc/bac"/>
</dbReference>
<dbReference type="InterPro" id="IPR023827">
    <property type="entry name" value="Peptidase_S8_Asp-AS"/>
</dbReference>
<dbReference type="Pfam" id="PF00082">
    <property type="entry name" value="Peptidase_S8"/>
    <property type="match status" value="1"/>
</dbReference>
<dbReference type="SUPFAM" id="SSF52743">
    <property type="entry name" value="Subtilisin-like"/>
    <property type="match status" value="1"/>
</dbReference>
<dbReference type="Gene3D" id="3.40.50.200">
    <property type="entry name" value="Peptidase S8/S53 domain"/>
    <property type="match status" value="1"/>
</dbReference>
<dbReference type="InterPro" id="IPR023828">
    <property type="entry name" value="Peptidase_S8_Ser-AS"/>
</dbReference>
<dbReference type="GO" id="GO:0005576">
    <property type="term" value="C:extracellular region"/>
    <property type="evidence" value="ECO:0007669"/>
    <property type="project" value="UniProtKB-SubCell"/>
</dbReference>
<dbReference type="PRINTS" id="PR00723">
    <property type="entry name" value="SUBTILISIN"/>
</dbReference>
<evidence type="ECO:0000256" key="9">
    <source>
        <dbReference type="PROSITE-ProRule" id="PRU01240"/>
    </source>
</evidence>
<dbReference type="PROSITE" id="PS00138">
    <property type="entry name" value="SUBTILASE_SER"/>
    <property type="match status" value="1"/>
</dbReference>
<evidence type="ECO:0000256" key="7">
    <source>
        <dbReference type="ARBA" id="ARBA00022825"/>
    </source>
</evidence>
<evidence type="ECO:0000259" key="11">
    <source>
        <dbReference type="Pfam" id="PF00082"/>
    </source>
</evidence>
<comment type="subcellular location">
    <subcellularLocation>
        <location evidence="1">Secreted</location>
    </subcellularLocation>
</comment>
<dbReference type="InterPro" id="IPR050131">
    <property type="entry name" value="Peptidase_S8_subtilisin-like"/>
</dbReference>
<evidence type="ECO:0000256" key="1">
    <source>
        <dbReference type="ARBA" id="ARBA00004613"/>
    </source>
</evidence>
<dbReference type="GO" id="GO:0004252">
    <property type="term" value="F:serine-type endopeptidase activity"/>
    <property type="evidence" value="ECO:0007669"/>
    <property type="project" value="UniProtKB-UniRule"/>
</dbReference>
<feature type="active site" description="Charge relay system" evidence="9">
    <location>
        <position position="306"/>
    </location>
</feature>
<feature type="active site" description="Charge relay system" evidence="9">
    <location>
        <position position="235"/>
    </location>
</feature>
<keyword evidence="4 9" id="KW-0645">Protease</keyword>
<dbReference type="Proteomes" id="UP000255334">
    <property type="component" value="Unassembled WGS sequence"/>
</dbReference>
<keyword evidence="8" id="KW-0865">Zymogen</keyword>
<keyword evidence="3" id="KW-0964">Secreted</keyword>
<feature type="domain" description="Peptidase C-terminal archaeal/bacterial" evidence="12">
    <location>
        <begin position="592"/>
        <end position="662"/>
    </location>
</feature>
<keyword evidence="14" id="KW-1185">Reference proteome</keyword>
<dbReference type="Pfam" id="PF04151">
    <property type="entry name" value="PPC"/>
    <property type="match status" value="1"/>
</dbReference>
<reference evidence="13 14" key="1">
    <citation type="submission" date="2018-07" db="EMBL/GenBank/DDBJ databases">
        <title>Dyella monticola sp. nov. and Dyella psychrodurans sp. nov. isolated from monsoon evergreen broad-leaved forest soil of Dinghu Mountain, China.</title>
        <authorList>
            <person name="Gao Z."/>
            <person name="Qiu L."/>
        </authorList>
    </citation>
    <scope>NUCLEOTIDE SEQUENCE [LARGE SCALE GENOMIC DNA]</scope>
    <source>
        <strain evidence="13 14">4MSK11</strain>
    </source>
</reference>
<organism evidence="13 14">
    <name type="scientific">Dyella psychrodurans</name>
    <dbReference type="NCBI Taxonomy" id="1927960"/>
    <lineage>
        <taxon>Bacteria</taxon>
        <taxon>Pseudomonadati</taxon>
        <taxon>Pseudomonadota</taxon>
        <taxon>Gammaproteobacteria</taxon>
        <taxon>Lysobacterales</taxon>
        <taxon>Rhodanobacteraceae</taxon>
        <taxon>Dyella</taxon>
    </lineage>
</organism>
<dbReference type="AlphaFoldDB" id="A0A370XAQ0"/>
<dbReference type="InterPro" id="IPR015500">
    <property type="entry name" value="Peptidase_S8_subtilisin-rel"/>
</dbReference>
<evidence type="ECO:0000256" key="3">
    <source>
        <dbReference type="ARBA" id="ARBA00022525"/>
    </source>
</evidence>
<dbReference type="InterPro" id="IPR000209">
    <property type="entry name" value="Peptidase_S8/S53_dom"/>
</dbReference>
<keyword evidence="7 9" id="KW-0720">Serine protease</keyword>
<sequence length="679" mass="69813">MARTGRLRIVRHFTLDADSPRPHFKDPCVMKSLHTLRFGALAAALFLSASAIHAADAPTLSAKFVGVGQANQTYDRFIVTYKDGTTQRSSSTAALQNVKAAISRAGLDRATISSTGGATVAAVSASYQRKLAVGSDLVRTSRKLNQSEANTLMAQLTADPSVAHVQPDYKMYRVKDIPAPAAMNAQANAALQAFTPDDPYYEEYQWYFFNPTGGADVNNAWNIADGTGITVAVIDTGITQHPDLDYSLATNNIGYDFITDSFVSGRPTDDRVPGGWDLGDWDNTQPYLQECYGSNNPADGEPSSWHGTVVSGEVAELTNNGIGMAGIAYNAKVLPVRVLGHCGGYDSDISDAIEWASGGHINGVPDLAQPAQVINMSLGGSGTCDATTPEYAAIQDAISRGTTVVVAAGNSAADVANFTPASCPGVIAVASNGITGKRAFYSNYGSGITISAPGGGIYANDASSGQIVDNGFIWQAVNLGATTPIYPADPAEAYGGMAGTSQAAPQVTGTVAMIDGAVKAAGAQALTPAQITNVVVKSARAFPVAEDHPIGAGIVDAYAAVNLALANGGGTAPSATPLTKGVLLSGQSSTTSNLYSIVVPAGATTLNIRTLGGSGNVGLYVKAGSAPSANGSNADFSSIKPGTSEAVVIPQPQATTYYILVTAPQGSYSNISVLADYNP</sequence>
<proteinExistence type="inferred from homology"/>
<dbReference type="EMBL" id="QRBF01000002">
    <property type="protein sequence ID" value="RDS85350.1"/>
    <property type="molecule type" value="Genomic_DNA"/>
</dbReference>
<dbReference type="InterPro" id="IPR036852">
    <property type="entry name" value="Peptidase_S8/S53_dom_sf"/>
</dbReference>
<evidence type="ECO:0000256" key="2">
    <source>
        <dbReference type="ARBA" id="ARBA00011073"/>
    </source>
</evidence>
<accession>A0A370XAQ0</accession>
<evidence type="ECO:0000256" key="6">
    <source>
        <dbReference type="ARBA" id="ARBA00022801"/>
    </source>
</evidence>
<comment type="similarity">
    <text evidence="2 9 10">Belongs to the peptidase S8 family.</text>
</comment>
<dbReference type="Gene3D" id="2.60.120.380">
    <property type="match status" value="1"/>
</dbReference>
<dbReference type="PANTHER" id="PTHR43806">
    <property type="entry name" value="PEPTIDASE S8"/>
    <property type="match status" value="1"/>
</dbReference>
<keyword evidence="6 9" id="KW-0378">Hydrolase</keyword>
<feature type="domain" description="Peptidase S8/S53" evidence="11">
    <location>
        <begin position="226"/>
        <end position="553"/>
    </location>
</feature>
<dbReference type="PANTHER" id="PTHR43806:SF11">
    <property type="entry name" value="CEREVISIN-RELATED"/>
    <property type="match status" value="1"/>
</dbReference>
<dbReference type="GO" id="GO:0006508">
    <property type="term" value="P:proteolysis"/>
    <property type="evidence" value="ECO:0007669"/>
    <property type="project" value="UniProtKB-KW"/>
</dbReference>
<evidence type="ECO:0000313" key="14">
    <source>
        <dbReference type="Proteomes" id="UP000255334"/>
    </source>
</evidence>
<evidence type="ECO:0000256" key="4">
    <source>
        <dbReference type="ARBA" id="ARBA00022670"/>
    </source>
</evidence>
<dbReference type="FunFam" id="3.40.50.200:FF:000022">
    <property type="entry name" value="Extracellular protease"/>
    <property type="match status" value="1"/>
</dbReference>
<feature type="active site" description="Charge relay system" evidence="9">
    <location>
        <position position="501"/>
    </location>
</feature>
<gene>
    <name evidence="13" type="ORF">DWU99_07430</name>
</gene>
<comment type="caution">
    <text evidence="13">The sequence shown here is derived from an EMBL/GenBank/DDBJ whole genome shotgun (WGS) entry which is preliminary data.</text>
</comment>
<dbReference type="PROSITE" id="PS51892">
    <property type="entry name" value="SUBTILASE"/>
    <property type="match status" value="1"/>
</dbReference>